<name>A0A9C6WG28_DROAB</name>
<dbReference type="OrthoDB" id="5984406at2759"/>
<gene>
    <name evidence="4" type="primary">LOC127565136</name>
</gene>
<evidence type="ECO:0000313" key="3">
    <source>
        <dbReference type="Proteomes" id="UP000515160"/>
    </source>
</evidence>
<keyword evidence="3" id="KW-1185">Reference proteome</keyword>
<dbReference type="InterPro" id="IPR029264">
    <property type="entry name" value="ARF7EP_C"/>
</dbReference>
<organism evidence="3 4">
    <name type="scientific">Drosophila albomicans</name>
    <name type="common">Fruit fly</name>
    <dbReference type="NCBI Taxonomy" id="7291"/>
    <lineage>
        <taxon>Eukaryota</taxon>
        <taxon>Metazoa</taxon>
        <taxon>Ecdysozoa</taxon>
        <taxon>Arthropoda</taxon>
        <taxon>Hexapoda</taxon>
        <taxon>Insecta</taxon>
        <taxon>Pterygota</taxon>
        <taxon>Neoptera</taxon>
        <taxon>Endopterygota</taxon>
        <taxon>Diptera</taxon>
        <taxon>Brachycera</taxon>
        <taxon>Muscomorpha</taxon>
        <taxon>Ephydroidea</taxon>
        <taxon>Drosophilidae</taxon>
        <taxon>Drosophila</taxon>
    </lineage>
</organism>
<evidence type="ECO:0000256" key="1">
    <source>
        <dbReference type="SAM" id="MobiDB-lite"/>
    </source>
</evidence>
<proteinExistence type="predicted"/>
<dbReference type="PANTHER" id="PTHR46536:SF3">
    <property type="entry name" value="ARF7 EFFECTOR PROTEIN C-TERMINAL DOMAIN-CONTAINING PROTEIN"/>
    <property type="match status" value="1"/>
</dbReference>
<dbReference type="AlphaFoldDB" id="A0A9C6WG28"/>
<sequence length="116" mass="13018">MSARSLRQRPQRKVGEAADDNTGGEADKTKRRGKKKGCYYGNKNTIYDEYGNIRASGLDVCDCMNELCDGCWMECGNCGSTRCGPQCRVNRKFFYESFDHDGKALTIVNKHMTGKV</sequence>
<evidence type="ECO:0000259" key="2">
    <source>
        <dbReference type="Pfam" id="PF14949"/>
    </source>
</evidence>
<dbReference type="RefSeq" id="XP_051858327.1">
    <property type="nucleotide sequence ID" value="XM_052002367.1"/>
</dbReference>
<feature type="region of interest" description="Disordered" evidence="1">
    <location>
        <begin position="1"/>
        <end position="37"/>
    </location>
</feature>
<protein>
    <submittedName>
        <fullName evidence="4">LOW QUALITY PROTEIN: ARL14 effector protein</fullName>
    </submittedName>
</protein>
<accession>A0A9C6WG28</accession>
<dbReference type="GeneID" id="127565136"/>
<feature type="domain" description="ARF7 effector protein C-terminal" evidence="2">
    <location>
        <begin position="5"/>
        <end position="100"/>
    </location>
</feature>
<reference evidence="4" key="1">
    <citation type="submission" date="2025-08" db="UniProtKB">
        <authorList>
            <consortium name="RefSeq"/>
        </authorList>
    </citation>
    <scope>IDENTIFICATION</scope>
    <source>
        <strain evidence="4">15112-1751.03</strain>
        <tissue evidence="4">Whole Adult</tissue>
    </source>
</reference>
<dbReference type="Proteomes" id="UP000515160">
    <property type="component" value="Chromosome 2L"/>
</dbReference>
<evidence type="ECO:0000313" key="4">
    <source>
        <dbReference type="RefSeq" id="XP_051858327.1"/>
    </source>
</evidence>
<dbReference type="Pfam" id="PF14949">
    <property type="entry name" value="ARF7EP_C"/>
    <property type="match status" value="1"/>
</dbReference>
<feature type="compositionally biased region" description="Basic residues" evidence="1">
    <location>
        <begin position="1"/>
        <end position="12"/>
    </location>
</feature>
<dbReference type="PANTHER" id="PTHR46536">
    <property type="entry name" value="ARL14 EFFECTOR PROTEIN"/>
    <property type="match status" value="1"/>
</dbReference>